<evidence type="ECO:0000256" key="3">
    <source>
        <dbReference type="ARBA" id="ARBA00022793"/>
    </source>
</evidence>
<comment type="caution">
    <text evidence="9">The sequence shown here is derived from an EMBL/GenBank/DDBJ whole genome shotgun (WGS) entry which is preliminary data.</text>
</comment>
<evidence type="ECO:0000259" key="8">
    <source>
        <dbReference type="SMART" id="SM00934"/>
    </source>
</evidence>
<dbReference type="GO" id="GO:0004590">
    <property type="term" value="F:orotidine-5'-phosphate decarboxylase activity"/>
    <property type="evidence" value="ECO:0007669"/>
    <property type="project" value="UniProtKB-UniRule"/>
</dbReference>
<keyword evidence="5 9" id="KW-0456">Lyase</keyword>
<comment type="catalytic activity">
    <reaction evidence="6">
        <text>orotidine 5'-phosphate + H(+) = UMP + CO2</text>
        <dbReference type="Rhea" id="RHEA:11596"/>
        <dbReference type="ChEBI" id="CHEBI:15378"/>
        <dbReference type="ChEBI" id="CHEBI:16526"/>
        <dbReference type="ChEBI" id="CHEBI:57538"/>
        <dbReference type="ChEBI" id="CHEBI:57865"/>
        <dbReference type="EC" id="4.1.1.23"/>
    </reaction>
</comment>
<name>W6JY47_9MICO</name>
<dbReference type="EC" id="4.1.1.23" evidence="7"/>
<evidence type="ECO:0000256" key="1">
    <source>
        <dbReference type="ARBA" id="ARBA00004861"/>
    </source>
</evidence>
<comment type="pathway">
    <text evidence="1">Pyrimidine metabolism; UMP biosynthesis via de novo pathway; UMP from orotate: step 2/2.</text>
</comment>
<dbReference type="PROSITE" id="PS00156">
    <property type="entry name" value="OMPDECASE"/>
    <property type="match status" value="1"/>
</dbReference>
<evidence type="ECO:0000313" key="10">
    <source>
        <dbReference type="Proteomes" id="UP000035763"/>
    </source>
</evidence>
<accession>W6JY47</accession>
<dbReference type="InterPro" id="IPR013785">
    <property type="entry name" value="Aldolase_TIM"/>
</dbReference>
<feature type="domain" description="Orotidine 5'-phosphate decarboxylase" evidence="8">
    <location>
        <begin position="17"/>
        <end position="269"/>
    </location>
</feature>
<dbReference type="Proteomes" id="UP000035763">
    <property type="component" value="Unassembled WGS sequence"/>
</dbReference>
<dbReference type="InterPro" id="IPR011060">
    <property type="entry name" value="RibuloseP-bd_barrel"/>
</dbReference>
<evidence type="ECO:0000256" key="5">
    <source>
        <dbReference type="ARBA" id="ARBA00023239"/>
    </source>
</evidence>
<dbReference type="Gene3D" id="3.20.20.70">
    <property type="entry name" value="Aldolase class I"/>
    <property type="match status" value="1"/>
</dbReference>
<keyword evidence="10" id="KW-1185">Reference proteome</keyword>
<dbReference type="CDD" id="cd04725">
    <property type="entry name" value="OMP_decarboxylase_like"/>
    <property type="match status" value="1"/>
</dbReference>
<evidence type="ECO:0000256" key="4">
    <source>
        <dbReference type="ARBA" id="ARBA00022975"/>
    </source>
</evidence>
<keyword evidence="4" id="KW-0665">Pyrimidine biosynthesis</keyword>
<evidence type="ECO:0000256" key="6">
    <source>
        <dbReference type="ARBA" id="ARBA00049157"/>
    </source>
</evidence>
<dbReference type="SMART" id="SM00934">
    <property type="entry name" value="OMPdecase"/>
    <property type="match status" value="1"/>
</dbReference>
<dbReference type="STRING" id="1193182.BN11_30022"/>
<dbReference type="InterPro" id="IPR011995">
    <property type="entry name" value="OMPdecase_type-2"/>
</dbReference>
<dbReference type="InterPro" id="IPR018089">
    <property type="entry name" value="OMPdecase_AS"/>
</dbReference>
<dbReference type="NCBIfam" id="TIGR02127">
    <property type="entry name" value="pyrF_sub2"/>
    <property type="match status" value="1"/>
</dbReference>
<dbReference type="Pfam" id="PF00215">
    <property type="entry name" value="OMPdecase"/>
    <property type="match status" value="1"/>
</dbReference>
<evidence type="ECO:0000256" key="7">
    <source>
        <dbReference type="NCBIfam" id="TIGR02127"/>
    </source>
</evidence>
<evidence type="ECO:0000256" key="2">
    <source>
        <dbReference type="ARBA" id="ARBA00008847"/>
    </source>
</evidence>
<dbReference type="PANTHER" id="PTHR43375:SF1">
    <property type="entry name" value="OROTIDINE 5'-PHOSPHATE DECARBOXYLASE"/>
    <property type="match status" value="1"/>
</dbReference>
<dbReference type="PANTHER" id="PTHR43375">
    <property type="entry name" value="OROTIDINE 5'-PHOSPHATE DECARBOXYLASE"/>
    <property type="match status" value="1"/>
</dbReference>
<dbReference type="SUPFAM" id="SSF51366">
    <property type="entry name" value="Ribulose-phoshate binding barrel"/>
    <property type="match status" value="1"/>
</dbReference>
<evidence type="ECO:0000313" key="9">
    <source>
        <dbReference type="EMBL" id="CCH73590.1"/>
    </source>
</evidence>
<protein>
    <recommendedName>
        <fullName evidence="7">Orotidine-5'-phosphate decarboxylase</fullName>
        <ecNumber evidence="7">4.1.1.23</ecNumber>
    </recommendedName>
</protein>
<dbReference type="RefSeq" id="WP_048693054.1">
    <property type="nucleotide sequence ID" value="NZ_HG764815.1"/>
</dbReference>
<dbReference type="OrthoDB" id="9808470at2"/>
<gene>
    <name evidence="9" type="primary">pyrF</name>
    <name evidence="9" type="ORF">BN11_30022</name>
</gene>
<organism evidence="9 10">
    <name type="scientific">Nostocoides australiense Ben110</name>
    <dbReference type="NCBI Taxonomy" id="1193182"/>
    <lineage>
        <taxon>Bacteria</taxon>
        <taxon>Bacillati</taxon>
        <taxon>Actinomycetota</taxon>
        <taxon>Actinomycetes</taxon>
        <taxon>Micrococcales</taxon>
        <taxon>Intrasporangiaceae</taxon>
        <taxon>Nostocoides</taxon>
    </lineage>
</organism>
<dbReference type="UniPathway" id="UPA00070">
    <property type="reaction ID" value="UER00120"/>
</dbReference>
<dbReference type="AlphaFoldDB" id="W6JY47"/>
<dbReference type="EMBL" id="CAJA01000223">
    <property type="protein sequence ID" value="CCH73590.1"/>
    <property type="molecule type" value="Genomic_DNA"/>
</dbReference>
<proteinExistence type="inferred from homology"/>
<dbReference type="GO" id="GO:0006207">
    <property type="term" value="P:'de novo' pyrimidine nucleobase biosynthetic process"/>
    <property type="evidence" value="ECO:0007669"/>
    <property type="project" value="InterPro"/>
</dbReference>
<comment type="similarity">
    <text evidence="2">Belongs to the OMP decarboxylase family. Type 2 subfamily.</text>
</comment>
<dbReference type="GO" id="GO:0044205">
    <property type="term" value="P:'de novo' UMP biosynthetic process"/>
    <property type="evidence" value="ECO:0007669"/>
    <property type="project" value="UniProtKB-UniPathway"/>
</dbReference>
<reference evidence="9 10" key="1">
    <citation type="journal article" date="2013" name="ISME J.">
        <title>A metabolic model for members of the genus Tetrasphaera involved in enhanced biological phosphorus removal.</title>
        <authorList>
            <person name="Kristiansen R."/>
            <person name="Nguyen H.T.T."/>
            <person name="Saunders A.M."/>
            <person name="Nielsen J.L."/>
            <person name="Wimmer R."/>
            <person name="Le V.Q."/>
            <person name="McIlroy S.J."/>
            <person name="Petrovski S."/>
            <person name="Seviour R.J."/>
            <person name="Calteau A."/>
            <person name="Nielsen K.L."/>
            <person name="Nielsen P.H."/>
        </authorList>
    </citation>
    <scope>NUCLEOTIDE SEQUENCE [LARGE SCALE GENOMIC DNA]</scope>
    <source>
        <strain evidence="9 10">Ben110</strain>
    </source>
</reference>
<sequence length="276" mass="28107">MATFGERLRASMDAHGALCVGIDPHPQLLQQWDLTVDADGLARFTEICVEAFAGRVGAVKPQSAFFEEYGSAGIAVLENTIRAFRDAGTPLILDVKRGDIGSTMAGYARAYLADGAPLASDAITASPYLGFGSLTPALDQARESGRGLFVLALTSNPEGFEVQHAVRGDRSVAAGVVAGVTEANVEASARGILGSIGLVVGATVGTAVQDLGIDLAAANAPILAPGFGAQGAGPEDARRVFGAAIPNVLASSSREVLGVGPRVADLRGAADSARLH</sequence>
<dbReference type="InterPro" id="IPR001754">
    <property type="entry name" value="OMPdeCOase_dom"/>
</dbReference>
<keyword evidence="3" id="KW-0210">Decarboxylase</keyword>